<dbReference type="Pfam" id="PF06470">
    <property type="entry name" value="SMC_hinge"/>
    <property type="match status" value="1"/>
</dbReference>
<name>A0A9R1XVG2_LACSA</name>
<dbReference type="InterPro" id="IPR036277">
    <property type="entry name" value="SMC_hinge_sf"/>
</dbReference>
<feature type="coiled-coil region" evidence="2">
    <location>
        <begin position="441"/>
        <end position="468"/>
    </location>
</feature>
<dbReference type="InterPro" id="IPR027417">
    <property type="entry name" value="P-loop_NTPase"/>
</dbReference>
<reference evidence="4 5" key="1">
    <citation type="journal article" date="2017" name="Nat. Commun.">
        <title>Genome assembly with in vitro proximity ligation data and whole-genome triplication in lettuce.</title>
        <authorList>
            <person name="Reyes-Chin-Wo S."/>
            <person name="Wang Z."/>
            <person name="Yang X."/>
            <person name="Kozik A."/>
            <person name="Arikit S."/>
            <person name="Song C."/>
            <person name="Xia L."/>
            <person name="Froenicke L."/>
            <person name="Lavelle D.O."/>
            <person name="Truco M.J."/>
            <person name="Xia R."/>
            <person name="Zhu S."/>
            <person name="Xu C."/>
            <person name="Xu H."/>
            <person name="Xu X."/>
            <person name="Cox K."/>
            <person name="Korf I."/>
            <person name="Meyers B.C."/>
            <person name="Michelmore R.W."/>
        </authorList>
    </citation>
    <scope>NUCLEOTIDE SEQUENCE [LARGE SCALE GENOMIC DNA]</scope>
    <source>
        <strain evidence="5">cv. Salinas</strain>
        <tissue evidence="4">Seedlings</tissue>
    </source>
</reference>
<evidence type="ECO:0000256" key="2">
    <source>
        <dbReference type="SAM" id="Coils"/>
    </source>
</evidence>
<dbReference type="Gene3D" id="1.20.1060.20">
    <property type="match status" value="1"/>
</dbReference>
<dbReference type="InterPro" id="IPR010935">
    <property type="entry name" value="SMC_hinge"/>
</dbReference>
<dbReference type="EMBL" id="NBSK02000002">
    <property type="protein sequence ID" value="KAJ0220727.1"/>
    <property type="molecule type" value="Genomic_DNA"/>
</dbReference>
<dbReference type="AlphaFoldDB" id="A0A9R1XVG2"/>
<keyword evidence="5" id="KW-1185">Reference proteome</keyword>
<evidence type="ECO:0000313" key="5">
    <source>
        <dbReference type="Proteomes" id="UP000235145"/>
    </source>
</evidence>
<dbReference type="GO" id="GO:0030892">
    <property type="term" value="C:mitotic cohesin complex"/>
    <property type="evidence" value="ECO:0000318"/>
    <property type="project" value="GO_Central"/>
</dbReference>
<evidence type="ECO:0000313" key="4">
    <source>
        <dbReference type="EMBL" id="KAJ0220727.1"/>
    </source>
</evidence>
<dbReference type="Proteomes" id="UP000235145">
    <property type="component" value="Unassembled WGS sequence"/>
</dbReference>
<dbReference type="GO" id="GO:0003690">
    <property type="term" value="F:double-stranded DNA binding"/>
    <property type="evidence" value="ECO:0000318"/>
    <property type="project" value="GO_Central"/>
</dbReference>
<dbReference type="PANTHER" id="PTHR43977">
    <property type="entry name" value="STRUCTURAL MAINTENANCE OF CHROMOSOMES PROTEIN 3"/>
    <property type="match status" value="1"/>
</dbReference>
<feature type="domain" description="SMC hinge" evidence="3">
    <location>
        <begin position="564"/>
        <end position="680"/>
    </location>
</feature>
<evidence type="ECO:0000256" key="1">
    <source>
        <dbReference type="ARBA" id="ARBA00023054"/>
    </source>
</evidence>
<proteinExistence type="predicted"/>
<protein>
    <recommendedName>
        <fullName evidence="3">SMC hinge domain-containing protein</fullName>
    </recommendedName>
</protein>
<keyword evidence="1 2" id="KW-0175">Coiled coil</keyword>
<gene>
    <name evidence="4" type="ORF">LSAT_V11C200060370</name>
</gene>
<evidence type="ECO:0000259" key="3">
    <source>
        <dbReference type="SMART" id="SM00968"/>
    </source>
</evidence>
<dbReference type="GO" id="GO:0007064">
    <property type="term" value="P:mitotic sister chromatid cohesion"/>
    <property type="evidence" value="ECO:0000318"/>
    <property type="project" value="GO_Central"/>
</dbReference>
<sequence>MGYTEVGANGSGKSNFFHATSFIICAMKIDTLSSMYAPWLRFYDLNSQLNILKLGFNLLFTISQEGAGHQVLSASVEIVFDNSDNRIPVDKEEVHLRRTIGTQKDEYFLDGKHITCDSLFPSTLCFSLVELLFILLSDITKKVMQHYRKTEVMSLLESSGFSRSNPYYVVQQGKACHLFCLIASLTLMKDAERLDLLKEIGGTRVYEECRCQSLKIMQETGKKPGNKRNQVIQVIQYVDERLKELDEEKAELKDYQQLDKQRKSLEYSIYDKQLNDAQRELDEVNKERHGISEELVRYSKSSVEKEEELEKLDKSFKDLTREVQGLTRDKQTIEKQQTVAVKKHTEVDLDVKELEEKIIGSTKAKDEAEKQLEVLHREIMESTEELNKIRPLYDKQVKEEEDITKEIMEKEKKLSILYHKQGGATQFCSKAARNKWLQNVIDKYNKVLSSDEEQEKRLNDEIGKLEGDMAAQDAYIQSHQREIISLETQISGYREGLNCYKSKRDELHDKRKSLWGTESKLIAEIELLKVELEKAKKNLAYATPGDIRRGISCVRRICKDYNIRGVFGSVIELLECNEDVFTAVEVTAGNSLFHMVVETDEIFNKVIRHLNTKEGGRVTFIPLNRVKAPHVTYPLETSGVKPLLKELKYHPKYDQAFSQVSNFSINFSVFDDVMIAIITSSLCQPHFCYTYGCGLAFKWFFRVKLNSIPWSNMSSPFLIELLPWRSIQMIF</sequence>
<dbReference type="GO" id="GO:0005524">
    <property type="term" value="F:ATP binding"/>
    <property type="evidence" value="ECO:0007669"/>
    <property type="project" value="InterPro"/>
</dbReference>
<dbReference type="Gene3D" id="3.40.50.300">
    <property type="entry name" value="P-loop containing nucleotide triphosphate hydrolases"/>
    <property type="match status" value="1"/>
</dbReference>
<organism evidence="4 5">
    <name type="scientific">Lactuca sativa</name>
    <name type="common">Garden lettuce</name>
    <dbReference type="NCBI Taxonomy" id="4236"/>
    <lineage>
        <taxon>Eukaryota</taxon>
        <taxon>Viridiplantae</taxon>
        <taxon>Streptophyta</taxon>
        <taxon>Embryophyta</taxon>
        <taxon>Tracheophyta</taxon>
        <taxon>Spermatophyta</taxon>
        <taxon>Magnoliopsida</taxon>
        <taxon>eudicotyledons</taxon>
        <taxon>Gunneridae</taxon>
        <taxon>Pentapetalae</taxon>
        <taxon>asterids</taxon>
        <taxon>campanulids</taxon>
        <taxon>Asterales</taxon>
        <taxon>Asteraceae</taxon>
        <taxon>Cichorioideae</taxon>
        <taxon>Cichorieae</taxon>
        <taxon>Lactucinae</taxon>
        <taxon>Lactuca</taxon>
    </lineage>
</organism>
<accession>A0A9R1XVG2</accession>
<dbReference type="SMART" id="SM00968">
    <property type="entry name" value="SMC_hinge"/>
    <property type="match status" value="1"/>
</dbReference>
<dbReference type="SUPFAM" id="SSF75553">
    <property type="entry name" value="Smc hinge domain"/>
    <property type="match status" value="1"/>
</dbReference>
<comment type="caution">
    <text evidence="4">The sequence shown here is derived from an EMBL/GenBank/DDBJ whole genome shotgun (WGS) entry which is preliminary data.</text>
</comment>
<feature type="coiled-coil region" evidence="2">
    <location>
        <begin position="235"/>
        <end position="413"/>
    </location>
</feature>